<keyword evidence="3" id="KW-0448">Lipopolysaccharide biosynthesis</keyword>
<evidence type="ECO:0000313" key="5">
    <source>
        <dbReference type="EMBL" id="MBF1163895.1"/>
    </source>
</evidence>
<dbReference type="Proteomes" id="UP000718593">
    <property type="component" value="Unassembled WGS sequence"/>
</dbReference>
<protein>
    <submittedName>
        <fullName evidence="5">Glycosyltransferase family 25 protein</fullName>
    </submittedName>
</protein>
<organism evidence="5 6">
    <name type="scientific">Dechloromonas agitata</name>
    <dbReference type="NCBI Taxonomy" id="73030"/>
    <lineage>
        <taxon>Bacteria</taxon>
        <taxon>Pseudomonadati</taxon>
        <taxon>Pseudomonadota</taxon>
        <taxon>Betaproteobacteria</taxon>
        <taxon>Rhodocyclales</taxon>
        <taxon>Azonexaceae</taxon>
        <taxon>Dechloromonas</taxon>
    </lineage>
</organism>
<dbReference type="CDD" id="cd06532">
    <property type="entry name" value="Glyco_transf_25"/>
    <property type="match status" value="1"/>
</dbReference>
<dbReference type="EMBL" id="JABZMI010000022">
    <property type="protein sequence ID" value="MBF1163895.1"/>
    <property type="molecule type" value="Genomic_DNA"/>
</dbReference>
<sequence>MNTDIPRIVVINLQSSLDRRQAIEAHLRGLGLMPTFFDAIDGRKLAEEAIAAVYDHERAKTTHWGELTRDEIGCALSHRGVWERLVASGEAGWLVLEDDAVLASDVPKWLGRLPGLVRDGDVVPFVYTNMMPYWFKRQKLGDRWLVYANQGFYRATAYYVTPLAARRLLQASVPLWFPIDFWYGIPGYKGVTPIRPVWPAAVTARDEDMASSTIGVRQALEAKQSAGKPKGWLRQKISFARRYLKNRFFLRPVRME</sequence>
<evidence type="ECO:0000313" key="6">
    <source>
        <dbReference type="Proteomes" id="UP000718593"/>
    </source>
</evidence>
<feature type="domain" description="Glycosyl transferase family 25" evidence="4">
    <location>
        <begin position="7"/>
        <end position="108"/>
    </location>
</feature>
<proteinExistence type="predicted"/>
<reference evidence="5" key="1">
    <citation type="submission" date="2020-04" db="EMBL/GenBank/DDBJ databases">
        <title>Deep metagenomics examines the oral microbiome during advanced dental caries in children, revealing novel taxa and co-occurrences with host molecules.</title>
        <authorList>
            <person name="Baker J.L."/>
            <person name="Morton J.T."/>
            <person name="Dinis M."/>
            <person name="Alvarez R."/>
            <person name="Tran N.C."/>
            <person name="Knight R."/>
            <person name="Edlund A."/>
        </authorList>
    </citation>
    <scope>NUCLEOTIDE SEQUENCE</scope>
    <source>
        <strain evidence="5">JCVI_32_bin.24</strain>
    </source>
</reference>
<comment type="pathway">
    <text evidence="2">Glycan metabolism; lacto-N-neotetraose biosynthesis.</text>
</comment>
<evidence type="ECO:0000256" key="3">
    <source>
        <dbReference type="ARBA" id="ARBA00022985"/>
    </source>
</evidence>
<dbReference type="Pfam" id="PF01755">
    <property type="entry name" value="Glyco_transf_25"/>
    <property type="match status" value="1"/>
</dbReference>
<dbReference type="GO" id="GO:0009103">
    <property type="term" value="P:lipopolysaccharide biosynthetic process"/>
    <property type="evidence" value="ECO:0007669"/>
    <property type="project" value="UniProtKB-KW"/>
</dbReference>
<comment type="caution">
    <text evidence="5">The sequence shown here is derived from an EMBL/GenBank/DDBJ whole genome shotgun (WGS) entry which is preliminary data.</text>
</comment>
<dbReference type="AlphaFoldDB" id="A0A930BQI4"/>
<comment type="pathway">
    <text evidence="1">Bacterial outer membrane biogenesis; lipooligosaccharide biosynthesis.</text>
</comment>
<evidence type="ECO:0000259" key="4">
    <source>
        <dbReference type="Pfam" id="PF01755"/>
    </source>
</evidence>
<accession>A0A930BQI4</accession>
<dbReference type="InterPro" id="IPR002654">
    <property type="entry name" value="Glyco_trans_25"/>
</dbReference>
<evidence type="ECO:0000256" key="2">
    <source>
        <dbReference type="ARBA" id="ARBA00005222"/>
    </source>
</evidence>
<evidence type="ECO:0000256" key="1">
    <source>
        <dbReference type="ARBA" id="ARBA00005068"/>
    </source>
</evidence>
<name>A0A930BQI4_9RHOO</name>
<gene>
    <name evidence="5" type="ORF">HXL68_02535</name>
</gene>